<dbReference type="AlphaFoldDB" id="A0A2K8KG42"/>
<gene>
    <name evidence="2" type="ORF">BG454_14940</name>
</gene>
<dbReference type="OrthoDB" id="9803968at2"/>
<dbReference type="SUPFAM" id="SSF56801">
    <property type="entry name" value="Acetyl-CoA synthetase-like"/>
    <property type="match status" value="1"/>
</dbReference>
<proteinExistence type="predicted"/>
<dbReference type="PROSITE" id="PS00455">
    <property type="entry name" value="AMP_BINDING"/>
    <property type="match status" value="1"/>
</dbReference>
<reference evidence="2 3" key="1">
    <citation type="submission" date="2017-11" db="EMBL/GenBank/DDBJ databases">
        <title>Revised Sequence and Annotation of the Rhodobaca barguzinensis strain alga05 Genome.</title>
        <authorList>
            <person name="Kopejtka K."/>
            <person name="Tomasch J.M."/>
            <person name="Bunk B."/>
            <person name="Koblizek M."/>
        </authorList>
    </citation>
    <scope>NUCLEOTIDE SEQUENCE [LARGE SCALE GENOMIC DNA]</scope>
    <source>
        <strain evidence="3">alga05</strain>
    </source>
</reference>
<organism evidence="2 3">
    <name type="scientific">Roseinatronobacter bogoriensis subsp. barguzinensis</name>
    <dbReference type="NCBI Taxonomy" id="441209"/>
    <lineage>
        <taxon>Bacteria</taxon>
        <taxon>Pseudomonadati</taxon>
        <taxon>Pseudomonadota</taxon>
        <taxon>Alphaproteobacteria</taxon>
        <taxon>Rhodobacterales</taxon>
        <taxon>Paracoccaceae</taxon>
        <taxon>Roseinatronobacter</taxon>
    </lineage>
</organism>
<keyword evidence="3" id="KW-1185">Reference proteome</keyword>
<sequence>MSDLLRDFAAAVARHPDRVALVDGKGRAVTYHELDARRMRFASAWQRKGIGAGDRVLLAMTVDADLYAALAALWTIGAMAVLPEPAMGLAGLRHAARATRPRAFCTSGLYGLLRWVLPELWGLRHLRPEQRAVPPPGMVPPAGRDIALISFTSGTTGAPKAIARSHDFLAAQHNAIEPLLHSAQPERDLVAFPVFVLINIASGQTSVLPNWKMSRLDRLNPAQLRDWMQRNRVTRALIPPSLCEMLVQAGGNAPLHTVFTGGGPVFPELIDRMQAARPDLGVCCVYGSTEAEPIAHLDATEITGDDRKAMDEGQGLLVGYPVAGIRLRIDKDEIQVAGAHVNCGYLEPAHDAENKIRDGATVWHRTGDAGRLDAQGRLWLLGRMGTDVKIGGRMRYPFAVEVAARQWPGVRQCALMAAQDAACLVIEGDKAQAAVWQRHVADLGIDRVLHVPAIPMDKRHRSKIDRKSLCALLN</sequence>
<dbReference type="KEGG" id="rbg:BG454_14940"/>
<dbReference type="Pfam" id="PF00501">
    <property type="entry name" value="AMP-binding"/>
    <property type="match status" value="1"/>
</dbReference>
<dbReference type="InterPro" id="IPR050237">
    <property type="entry name" value="ATP-dep_AMP-bd_enzyme"/>
</dbReference>
<dbReference type="RefSeq" id="WP_071481411.1">
    <property type="nucleotide sequence ID" value="NZ_CP024899.1"/>
</dbReference>
<dbReference type="InterPro" id="IPR000873">
    <property type="entry name" value="AMP-dep_synth/lig_dom"/>
</dbReference>
<feature type="domain" description="AMP-dependent synthetase/ligase" evidence="1">
    <location>
        <begin position="8"/>
        <end position="333"/>
    </location>
</feature>
<accession>A0A2K8KG42</accession>
<dbReference type="Gene3D" id="3.40.50.12780">
    <property type="entry name" value="N-terminal domain of ligase-like"/>
    <property type="match status" value="1"/>
</dbReference>
<dbReference type="InterPro" id="IPR042099">
    <property type="entry name" value="ANL_N_sf"/>
</dbReference>
<evidence type="ECO:0000313" key="3">
    <source>
        <dbReference type="Proteomes" id="UP000228948"/>
    </source>
</evidence>
<protein>
    <recommendedName>
        <fullName evidence="1">AMP-dependent synthetase/ligase domain-containing protein</fullName>
    </recommendedName>
</protein>
<dbReference type="STRING" id="441209.GCA_001870665_02770"/>
<dbReference type="Proteomes" id="UP000228948">
    <property type="component" value="Chromosome"/>
</dbReference>
<evidence type="ECO:0000259" key="1">
    <source>
        <dbReference type="Pfam" id="PF00501"/>
    </source>
</evidence>
<dbReference type="InterPro" id="IPR020845">
    <property type="entry name" value="AMP-binding_CS"/>
</dbReference>
<evidence type="ECO:0000313" key="2">
    <source>
        <dbReference type="EMBL" id="ATX66953.1"/>
    </source>
</evidence>
<name>A0A2K8KG42_9RHOB</name>
<dbReference type="PANTHER" id="PTHR43767">
    <property type="entry name" value="LONG-CHAIN-FATTY-ACID--COA LIGASE"/>
    <property type="match status" value="1"/>
</dbReference>
<dbReference type="PANTHER" id="PTHR43767:SF1">
    <property type="entry name" value="NONRIBOSOMAL PEPTIDE SYNTHASE PES1 (EUROFUNG)-RELATED"/>
    <property type="match status" value="1"/>
</dbReference>
<dbReference type="EMBL" id="CP024899">
    <property type="protein sequence ID" value="ATX66953.1"/>
    <property type="molecule type" value="Genomic_DNA"/>
</dbReference>